<dbReference type="InterPro" id="IPR001810">
    <property type="entry name" value="F-box_dom"/>
</dbReference>
<evidence type="ECO:0000313" key="2">
    <source>
        <dbReference type="EMBL" id="KAH9832486.1"/>
    </source>
</evidence>
<evidence type="ECO:0000259" key="1">
    <source>
        <dbReference type="Pfam" id="PF12937"/>
    </source>
</evidence>
<comment type="caution">
    <text evidence="2">The sequence shown here is derived from an EMBL/GenBank/DDBJ whole genome shotgun (WGS) entry which is preliminary data.</text>
</comment>
<proteinExistence type="predicted"/>
<dbReference type="Pfam" id="PF12937">
    <property type="entry name" value="F-box-like"/>
    <property type="match status" value="1"/>
</dbReference>
<gene>
    <name evidence="2" type="ORF">C8Q71DRAFT_776610</name>
</gene>
<dbReference type="SUPFAM" id="SSF52058">
    <property type="entry name" value="L domain-like"/>
    <property type="match status" value="1"/>
</dbReference>
<organism evidence="2 3">
    <name type="scientific">Rhodofomes roseus</name>
    <dbReference type="NCBI Taxonomy" id="34475"/>
    <lineage>
        <taxon>Eukaryota</taxon>
        <taxon>Fungi</taxon>
        <taxon>Dikarya</taxon>
        <taxon>Basidiomycota</taxon>
        <taxon>Agaricomycotina</taxon>
        <taxon>Agaricomycetes</taxon>
        <taxon>Polyporales</taxon>
        <taxon>Rhodofomes</taxon>
    </lineage>
</organism>
<dbReference type="Proteomes" id="UP000814176">
    <property type="component" value="Unassembled WGS sequence"/>
</dbReference>
<sequence>MSTTGTFTTNMIIAAAAYAPLEICIDIFDRLEDDRQTLQSCALTCRAWLNAARLYLFRTAKLNKESIPGFRAILSHAPAIGFCVRVLHLNATAAQGFQLLRDLPNVKHLMLSGWILRHEVDDNLAACLNKLDTLELNDCNFTAAELPRILSACHGLSSLSLRDVTWPLLFGPRGRWPRFCDLSRDVLQIVPKSLLHVQNFSIIDCTMLVCELITRGKIFKQSPCLTLTHPETGVMQRLLTRWGPSIKDLKFIFADQRDTEKLPPDLDALTELVSLTIERRPLGDIKGLPIWLTRALKHVRSCDFRHLKVITGVGWHLETRREHWQPVLDALGDLAKRSGGVNFVFEARHTSDYYRGRASVPLKDLLEATLVRESPPGLTVEVVVHTDSKEPPP</sequence>
<evidence type="ECO:0000313" key="3">
    <source>
        <dbReference type="Proteomes" id="UP000814176"/>
    </source>
</evidence>
<keyword evidence="3" id="KW-1185">Reference proteome</keyword>
<protein>
    <recommendedName>
        <fullName evidence="1">F-box domain-containing protein</fullName>
    </recommendedName>
</protein>
<dbReference type="Gene3D" id="3.80.10.10">
    <property type="entry name" value="Ribonuclease Inhibitor"/>
    <property type="match status" value="1"/>
</dbReference>
<accession>A0ABQ8K650</accession>
<reference evidence="2 3" key="1">
    <citation type="journal article" date="2021" name="Environ. Microbiol.">
        <title>Gene family expansions and transcriptome signatures uncover fungal adaptations to wood decay.</title>
        <authorList>
            <person name="Hage H."/>
            <person name="Miyauchi S."/>
            <person name="Viragh M."/>
            <person name="Drula E."/>
            <person name="Min B."/>
            <person name="Chaduli D."/>
            <person name="Navarro D."/>
            <person name="Favel A."/>
            <person name="Norest M."/>
            <person name="Lesage-Meessen L."/>
            <person name="Balint B."/>
            <person name="Merenyi Z."/>
            <person name="de Eugenio L."/>
            <person name="Morin E."/>
            <person name="Martinez A.T."/>
            <person name="Baldrian P."/>
            <person name="Stursova M."/>
            <person name="Martinez M.J."/>
            <person name="Novotny C."/>
            <person name="Magnuson J.K."/>
            <person name="Spatafora J.W."/>
            <person name="Maurice S."/>
            <person name="Pangilinan J."/>
            <person name="Andreopoulos W."/>
            <person name="LaButti K."/>
            <person name="Hundley H."/>
            <person name="Na H."/>
            <person name="Kuo A."/>
            <person name="Barry K."/>
            <person name="Lipzen A."/>
            <person name="Henrissat B."/>
            <person name="Riley R."/>
            <person name="Ahrendt S."/>
            <person name="Nagy L.G."/>
            <person name="Grigoriev I.V."/>
            <person name="Martin F."/>
            <person name="Rosso M.N."/>
        </authorList>
    </citation>
    <scope>NUCLEOTIDE SEQUENCE [LARGE SCALE GENOMIC DNA]</scope>
    <source>
        <strain evidence="2 3">CIRM-BRFM 1785</strain>
    </source>
</reference>
<dbReference type="EMBL" id="JADCUA010000021">
    <property type="protein sequence ID" value="KAH9832486.1"/>
    <property type="molecule type" value="Genomic_DNA"/>
</dbReference>
<name>A0ABQ8K650_9APHY</name>
<dbReference type="RefSeq" id="XP_047775404.1">
    <property type="nucleotide sequence ID" value="XM_047924667.1"/>
</dbReference>
<dbReference type="GeneID" id="72005399"/>
<feature type="domain" description="F-box" evidence="1">
    <location>
        <begin position="20"/>
        <end position="58"/>
    </location>
</feature>
<dbReference type="InterPro" id="IPR032675">
    <property type="entry name" value="LRR_dom_sf"/>
</dbReference>